<dbReference type="PANTHER" id="PTHR42734:SF5">
    <property type="entry name" value="IRON TRANSPORT SYSTEM ATP-BINDING PROTEIN HI_0361-RELATED"/>
    <property type="match status" value="1"/>
</dbReference>
<dbReference type="SMART" id="SM00382">
    <property type="entry name" value="AAA"/>
    <property type="match status" value="1"/>
</dbReference>
<dbReference type="FunFam" id="3.40.50.300:FF:000134">
    <property type="entry name" value="Iron-enterobactin ABC transporter ATP-binding protein"/>
    <property type="match status" value="1"/>
</dbReference>
<evidence type="ECO:0000256" key="3">
    <source>
        <dbReference type="ARBA" id="ARBA00022741"/>
    </source>
</evidence>
<dbReference type="RefSeq" id="WP_086887028.1">
    <property type="nucleotide sequence ID" value="NZ_CP019893.1"/>
</dbReference>
<comment type="similarity">
    <text evidence="1">Belongs to the ABC transporter superfamily.</text>
</comment>
<dbReference type="OrthoDB" id="10909at2157"/>
<dbReference type="EC" id="7.6.2.8" evidence="8"/>
<dbReference type="CDD" id="cd03235">
    <property type="entry name" value="ABC_Metallic_Cations"/>
    <property type="match status" value="1"/>
</dbReference>
<dbReference type="InterPro" id="IPR003593">
    <property type="entry name" value="AAA+_ATPase"/>
</dbReference>
<comment type="subunit">
    <text evidence="7">The complex is composed of two ATP-binding proteins (BtuD), two transmembrane proteins (BtuC) and a solute-binding protein (BtuF).</text>
</comment>
<evidence type="ECO:0000256" key="9">
    <source>
        <dbReference type="ARBA" id="ARBA00073649"/>
    </source>
</evidence>
<dbReference type="Pfam" id="PF00005">
    <property type="entry name" value="ABC_tran"/>
    <property type="match status" value="1"/>
</dbReference>
<dbReference type="GO" id="GO:0016887">
    <property type="term" value="F:ATP hydrolysis activity"/>
    <property type="evidence" value="ECO:0007669"/>
    <property type="project" value="InterPro"/>
</dbReference>
<evidence type="ECO:0000256" key="6">
    <source>
        <dbReference type="ARBA" id="ARBA00058960"/>
    </source>
</evidence>
<comment type="catalytic activity">
    <reaction evidence="5">
        <text>an R-cob(III)alamin(out) + ATP + H2O = an R-cob(III)alamin(in) + ADP + phosphate + H(+)</text>
        <dbReference type="Rhea" id="RHEA:17873"/>
        <dbReference type="ChEBI" id="CHEBI:15377"/>
        <dbReference type="ChEBI" id="CHEBI:15378"/>
        <dbReference type="ChEBI" id="CHEBI:30616"/>
        <dbReference type="ChEBI" id="CHEBI:43474"/>
        <dbReference type="ChEBI" id="CHEBI:140785"/>
        <dbReference type="ChEBI" id="CHEBI:456216"/>
        <dbReference type="EC" id="7.6.2.8"/>
    </reaction>
</comment>
<keyword evidence="4 12" id="KW-0067">ATP-binding</keyword>
<evidence type="ECO:0000313" key="13">
    <source>
        <dbReference type="Proteomes" id="UP000250088"/>
    </source>
</evidence>
<organism evidence="12 13">
    <name type="scientific">Natrarchaeobaculum aegyptiacum</name>
    <dbReference type="NCBI Taxonomy" id="745377"/>
    <lineage>
        <taxon>Archaea</taxon>
        <taxon>Methanobacteriati</taxon>
        <taxon>Methanobacteriota</taxon>
        <taxon>Stenosarchaea group</taxon>
        <taxon>Halobacteria</taxon>
        <taxon>Halobacteriales</taxon>
        <taxon>Natrialbaceae</taxon>
        <taxon>Natrarchaeobaculum</taxon>
    </lineage>
</organism>
<evidence type="ECO:0000256" key="4">
    <source>
        <dbReference type="ARBA" id="ARBA00022840"/>
    </source>
</evidence>
<evidence type="ECO:0000313" key="12">
    <source>
        <dbReference type="EMBL" id="ARS88645.1"/>
    </source>
</evidence>
<evidence type="ECO:0000256" key="5">
    <source>
        <dbReference type="ARBA" id="ARBA00050590"/>
    </source>
</evidence>
<dbReference type="InterPro" id="IPR027417">
    <property type="entry name" value="P-loop_NTPase"/>
</dbReference>
<dbReference type="Proteomes" id="UP000250088">
    <property type="component" value="Chromosome"/>
</dbReference>
<dbReference type="PROSITE" id="PS50893">
    <property type="entry name" value="ABC_TRANSPORTER_2"/>
    <property type="match status" value="1"/>
</dbReference>
<keyword evidence="3" id="KW-0547">Nucleotide-binding</keyword>
<evidence type="ECO:0000259" key="11">
    <source>
        <dbReference type="PROSITE" id="PS50893"/>
    </source>
</evidence>
<proteinExistence type="inferred from homology"/>
<dbReference type="EMBL" id="CP019893">
    <property type="protein sequence ID" value="ARS88645.1"/>
    <property type="molecule type" value="Genomic_DNA"/>
</dbReference>
<dbReference type="InterPro" id="IPR003439">
    <property type="entry name" value="ABC_transporter-like_ATP-bd"/>
</dbReference>
<dbReference type="KEGG" id="naj:B1756_01970"/>
<dbReference type="AlphaFoldDB" id="A0A2Z2HRH2"/>
<evidence type="ECO:0000256" key="10">
    <source>
        <dbReference type="ARBA" id="ARBA00077139"/>
    </source>
</evidence>
<evidence type="ECO:0000256" key="1">
    <source>
        <dbReference type="ARBA" id="ARBA00005417"/>
    </source>
</evidence>
<gene>
    <name evidence="12" type="ORF">B1756_01970</name>
</gene>
<dbReference type="Gene3D" id="3.40.50.300">
    <property type="entry name" value="P-loop containing nucleotide triphosphate hydrolases"/>
    <property type="match status" value="1"/>
</dbReference>
<protein>
    <recommendedName>
        <fullName evidence="9">Cobalamin import ATP-binding protein BtuD</fullName>
        <ecNumber evidence="8">7.6.2.8</ecNumber>
    </recommendedName>
    <alternativeName>
        <fullName evidence="10">Vitamin B12-transporting ATPase</fullName>
    </alternativeName>
</protein>
<comment type="function">
    <text evidence="6">Required for corrinoid utilization. Probably part of the ABC transporter complex BtuCDF involved in cobalamin (vitamin B12) import. Probably responsible for energy coupling to the transport system.</text>
</comment>
<evidence type="ECO:0000256" key="2">
    <source>
        <dbReference type="ARBA" id="ARBA00022448"/>
    </source>
</evidence>
<keyword evidence="13" id="KW-1185">Reference proteome</keyword>
<dbReference type="SUPFAM" id="SSF52540">
    <property type="entry name" value="P-loop containing nucleoside triphosphate hydrolases"/>
    <property type="match status" value="1"/>
</dbReference>
<evidence type="ECO:0000256" key="7">
    <source>
        <dbReference type="ARBA" id="ARBA00064420"/>
    </source>
</evidence>
<dbReference type="InterPro" id="IPR050153">
    <property type="entry name" value="Metal_Ion_Import_ABC"/>
</dbReference>
<dbReference type="PANTHER" id="PTHR42734">
    <property type="entry name" value="METAL TRANSPORT SYSTEM ATP-BINDING PROTEIN TM_0124-RELATED"/>
    <property type="match status" value="1"/>
</dbReference>
<dbReference type="GO" id="GO:0015420">
    <property type="term" value="F:ABC-type vitamin B12 transporter activity"/>
    <property type="evidence" value="ECO:0007669"/>
    <property type="project" value="UniProtKB-EC"/>
</dbReference>
<feature type="domain" description="ABC transporter" evidence="11">
    <location>
        <begin position="5"/>
        <end position="239"/>
    </location>
</feature>
<keyword evidence="2" id="KW-0813">Transport</keyword>
<accession>A0A2Z2HRH2</accession>
<dbReference type="GO" id="GO:0005524">
    <property type="term" value="F:ATP binding"/>
    <property type="evidence" value="ECO:0007669"/>
    <property type="project" value="UniProtKB-KW"/>
</dbReference>
<sequence>MTHAITVEDVTFAYDDRPVLKDVTMSVDEGEFVGLIGPNGSGKTTLLKIMLGLQTPDSGRVELFGTPARTFSEGTRLGYVSQQSTEAEAMMPVTVREVVTMGRYPHAGIHRLSDDDRAAVDDALEQVGISDLADRRINRLSGGQRQRAYIARALASEADLLALDEPTVGVDAESVDQFYDLLNELNDDGITIVLIEHDIGVVTDHADTIACLDCELYEHCETARFLETDALDRAFSSTRAVGTVASAGGD</sequence>
<dbReference type="GeneID" id="32892807"/>
<name>A0A2Z2HRH2_9EURY</name>
<evidence type="ECO:0000256" key="8">
    <source>
        <dbReference type="ARBA" id="ARBA00066387"/>
    </source>
</evidence>
<reference evidence="13" key="1">
    <citation type="submission" date="2017-02" db="EMBL/GenBank/DDBJ databases">
        <title>Natronthermophilus aegyptiacus gen. nov.,sp. nov., an aerobic, extremely halophilic alkalithermophilic archaeon isolated from the athalassohaline Wadi An Natrun, Egypt.</title>
        <authorList>
            <person name="Zhao B."/>
        </authorList>
    </citation>
    <scope>NUCLEOTIDE SEQUENCE [LARGE SCALE GENOMIC DNA]</scope>
    <source>
        <strain evidence="13">JW/NM-HA 15</strain>
    </source>
</reference>